<name>F0GTF0_9FIRM</name>
<evidence type="ECO:0000313" key="2">
    <source>
        <dbReference type="EMBL" id="EGC82892.1"/>
    </source>
</evidence>
<dbReference type="RefSeq" id="WP_004833850.1">
    <property type="nucleotide sequence ID" value="NZ_AEXM01000003.1"/>
</dbReference>
<dbReference type="AlphaFoldDB" id="F0GTF0"/>
<dbReference type="Proteomes" id="UP000005286">
    <property type="component" value="Unassembled WGS sequence"/>
</dbReference>
<proteinExistence type="predicted"/>
<comment type="caution">
    <text evidence="2">The sequence shown here is derived from an EMBL/GenBank/DDBJ whole genome shotgun (WGS) entry which is preliminary data.</text>
</comment>
<organism evidence="2 3">
    <name type="scientific">Anaerococcus prevotii ACS-065-V-Col13</name>
    <dbReference type="NCBI Taxonomy" id="879305"/>
    <lineage>
        <taxon>Bacteria</taxon>
        <taxon>Bacillati</taxon>
        <taxon>Bacillota</taxon>
        <taxon>Tissierellia</taxon>
        <taxon>Tissierellales</taxon>
        <taxon>Peptoniphilaceae</taxon>
        <taxon>Anaerococcus</taxon>
    </lineage>
</organism>
<gene>
    <name evidence="2" type="ORF">HMPREF9290_0994</name>
</gene>
<keyword evidence="1" id="KW-1133">Transmembrane helix</keyword>
<reference evidence="2 3" key="1">
    <citation type="submission" date="2011-01" db="EMBL/GenBank/DDBJ databases">
        <authorList>
            <person name="Durkin A.S."/>
            <person name="Madupu R."/>
            <person name="Torralba M."/>
            <person name="Gillis M."/>
            <person name="Methe B."/>
            <person name="Sutton G."/>
            <person name="Nelson K.E."/>
        </authorList>
    </citation>
    <scope>NUCLEOTIDE SEQUENCE [LARGE SCALE GENOMIC DNA]</scope>
    <source>
        <strain evidence="2 3">ACS-065-V-Col13</strain>
    </source>
</reference>
<dbReference type="STRING" id="879305.HMPREF9290_0994"/>
<dbReference type="eggNOG" id="COG1302">
    <property type="taxonomic scope" value="Bacteria"/>
</dbReference>
<keyword evidence="3" id="KW-1185">Reference proteome</keyword>
<keyword evidence="1" id="KW-0472">Membrane</keyword>
<feature type="transmembrane region" description="Helical" evidence="1">
    <location>
        <begin position="7"/>
        <end position="28"/>
    </location>
</feature>
<sequence>MGTFKRIIFSLMTVVLILLGAIFVSVGLIRVDVLYDILYYLQNPNVRIGVMIVGVVLLLFAIITLIDLIVSSNADYEYLEKDETGSVLVKRTSLENSLREAVRSQGANPVRQDVKILQDGEKIKAKAKVEVDKDTDLNILSENLKREIKKSLGYLTGITDTDVSLYFQKKEESFEER</sequence>
<evidence type="ECO:0000256" key="1">
    <source>
        <dbReference type="SAM" id="Phobius"/>
    </source>
</evidence>
<feature type="transmembrane region" description="Helical" evidence="1">
    <location>
        <begin position="48"/>
        <end position="70"/>
    </location>
</feature>
<protein>
    <submittedName>
        <fullName evidence="2">Conserved domain protein</fullName>
    </submittedName>
</protein>
<dbReference type="NCBIfam" id="NF033218">
    <property type="entry name" value="anchor_AmaP"/>
    <property type="match status" value="1"/>
</dbReference>
<dbReference type="PATRIC" id="fig|879305.3.peg.81"/>
<accession>F0GTF0</accession>
<evidence type="ECO:0000313" key="3">
    <source>
        <dbReference type="Proteomes" id="UP000005286"/>
    </source>
</evidence>
<dbReference type="EMBL" id="AEXM01000003">
    <property type="protein sequence ID" value="EGC82892.1"/>
    <property type="molecule type" value="Genomic_DNA"/>
</dbReference>
<keyword evidence="1" id="KW-0812">Transmembrane</keyword>